<protein>
    <recommendedName>
        <fullName evidence="4">Aminotransferase-like plant mobile domain-containing protein</fullName>
    </recommendedName>
</protein>
<reference evidence="2" key="2">
    <citation type="submission" date="2018-03" db="EMBL/GenBank/DDBJ databases">
        <title>The Triticum urartu genome reveals the dynamic nature of wheat genome evolution.</title>
        <authorList>
            <person name="Ling H."/>
            <person name="Ma B."/>
            <person name="Shi X."/>
            <person name="Liu H."/>
            <person name="Dong L."/>
            <person name="Sun H."/>
            <person name="Cao Y."/>
            <person name="Gao Q."/>
            <person name="Zheng S."/>
            <person name="Li Y."/>
            <person name="Yu Y."/>
            <person name="Du H."/>
            <person name="Qi M."/>
            <person name="Li Y."/>
            <person name="Yu H."/>
            <person name="Cui Y."/>
            <person name="Wang N."/>
            <person name="Chen C."/>
            <person name="Wu H."/>
            <person name="Zhao Y."/>
            <person name="Zhang J."/>
            <person name="Li Y."/>
            <person name="Zhou W."/>
            <person name="Zhang B."/>
            <person name="Hu W."/>
            <person name="Eijk M."/>
            <person name="Tang J."/>
            <person name="Witsenboer H."/>
            <person name="Zhao S."/>
            <person name="Li Z."/>
            <person name="Zhang A."/>
            <person name="Wang D."/>
            <person name="Liang C."/>
        </authorList>
    </citation>
    <scope>NUCLEOTIDE SEQUENCE [LARGE SCALE GENOMIC DNA]</scope>
    <source>
        <strain evidence="2">cv. G1812</strain>
    </source>
</reference>
<sequence length="294" mass="34732">MFDADGIDMPTFGLCWTRRERRFASDQTRKAYTALNEQFDAYTGVIWQPYTEAAIQARYPGGLSVLCTRDRDYWMTKSKIIFDVFVEEMAQQRVMRQFGLLQLELPPPIENPVPAHIHRTTRKGMTRTTADWLVRLEPYVIEWETANTHLWHENHNFDLNEFNLYLRRYMTGTRLRIVEHSHPEEIPDPTPSDMYPSYDTSGSRQYAATLTHELYEDVTTFGRSLSSGPLLQHRPVLQPFLERIQNKIRTVYEAITCTRRTDVVQHQQQQPRHSMHRHQPRPRLAHQPTTRPPR</sequence>
<evidence type="ECO:0008006" key="4">
    <source>
        <dbReference type="Google" id="ProtNLM"/>
    </source>
</evidence>
<evidence type="ECO:0000313" key="2">
    <source>
        <dbReference type="EnsemblPlants" id="TuG1812G0100000011.01.T01"/>
    </source>
</evidence>
<evidence type="ECO:0000256" key="1">
    <source>
        <dbReference type="SAM" id="MobiDB-lite"/>
    </source>
</evidence>
<dbReference type="Proteomes" id="UP000015106">
    <property type="component" value="Chromosome 1"/>
</dbReference>
<organism evidence="2 3">
    <name type="scientific">Triticum urartu</name>
    <name type="common">Red wild einkorn</name>
    <name type="synonym">Crithodium urartu</name>
    <dbReference type="NCBI Taxonomy" id="4572"/>
    <lineage>
        <taxon>Eukaryota</taxon>
        <taxon>Viridiplantae</taxon>
        <taxon>Streptophyta</taxon>
        <taxon>Embryophyta</taxon>
        <taxon>Tracheophyta</taxon>
        <taxon>Spermatophyta</taxon>
        <taxon>Magnoliopsida</taxon>
        <taxon>Liliopsida</taxon>
        <taxon>Poales</taxon>
        <taxon>Poaceae</taxon>
        <taxon>BOP clade</taxon>
        <taxon>Pooideae</taxon>
        <taxon>Triticodae</taxon>
        <taxon>Triticeae</taxon>
        <taxon>Triticinae</taxon>
        <taxon>Triticum</taxon>
    </lineage>
</organism>
<keyword evidence="3" id="KW-1185">Reference proteome</keyword>
<dbReference type="EnsemblPlants" id="TuG1812G0100000011.01.T01">
    <property type="protein sequence ID" value="TuG1812G0100000011.01.T01"/>
    <property type="gene ID" value="TuG1812G0100000011.01"/>
</dbReference>
<evidence type="ECO:0000313" key="3">
    <source>
        <dbReference type="Proteomes" id="UP000015106"/>
    </source>
</evidence>
<feature type="region of interest" description="Disordered" evidence="1">
    <location>
        <begin position="262"/>
        <end position="294"/>
    </location>
</feature>
<feature type="compositionally biased region" description="Basic residues" evidence="1">
    <location>
        <begin position="273"/>
        <end position="284"/>
    </location>
</feature>
<reference evidence="3" key="1">
    <citation type="journal article" date="2013" name="Nature">
        <title>Draft genome of the wheat A-genome progenitor Triticum urartu.</title>
        <authorList>
            <person name="Ling H.Q."/>
            <person name="Zhao S."/>
            <person name="Liu D."/>
            <person name="Wang J."/>
            <person name="Sun H."/>
            <person name="Zhang C."/>
            <person name="Fan H."/>
            <person name="Li D."/>
            <person name="Dong L."/>
            <person name="Tao Y."/>
            <person name="Gao C."/>
            <person name="Wu H."/>
            <person name="Li Y."/>
            <person name="Cui Y."/>
            <person name="Guo X."/>
            <person name="Zheng S."/>
            <person name="Wang B."/>
            <person name="Yu K."/>
            <person name="Liang Q."/>
            <person name="Yang W."/>
            <person name="Lou X."/>
            <person name="Chen J."/>
            <person name="Feng M."/>
            <person name="Jian J."/>
            <person name="Zhang X."/>
            <person name="Luo G."/>
            <person name="Jiang Y."/>
            <person name="Liu J."/>
            <person name="Wang Z."/>
            <person name="Sha Y."/>
            <person name="Zhang B."/>
            <person name="Wu H."/>
            <person name="Tang D."/>
            <person name="Shen Q."/>
            <person name="Xue P."/>
            <person name="Zou S."/>
            <person name="Wang X."/>
            <person name="Liu X."/>
            <person name="Wang F."/>
            <person name="Yang Y."/>
            <person name="An X."/>
            <person name="Dong Z."/>
            <person name="Zhang K."/>
            <person name="Zhang X."/>
            <person name="Luo M.C."/>
            <person name="Dvorak J."/>
            <person name="Tong Y."/>
            <person name="Wang J."/>
            <person name="Yang H."/>
            <person name="Li Z."/>
            <person name="Wang D."/>
            <person name="Zhang A."/>
            <person name="Wang J."/>
        </authorList>
    </citation>
    <scope>NUCLEOTIDE SEQUENCE</scope>
    <source>
        <strain evidence="3">cv. G1812</strain>
    </source>
</reference>
<proteinExistence type="predicted"/>
<reference evidence="2" key="3">
    <citation type="submission" date="2022-06" db="UniProtKB">
        <authorList>
            <consortium name="EnsemblPlants"/>
        </authorList>
    </citation>
    <scope>IDENTIFICATION</scope>
</reference>
<name>A0A8R7JTY0_TRIUA</name>
<accession>A0A8R7JTY0</accession>
<dbReference type="Gramene" id="TuG1812G0100000011.01.T01">
    <property type="protein sequence ID" value="TuG1812G0100000011.01.T01"/>
    <property type="gene ID" value="TuG1812G0100000011.01"/>
</dbReference>
<dbReference type="AlphaFoldDB" id="A0A8R7JTY0"/>